<evidence type="ECO:0000259" key="2">
    <source>
        <dbReference type="PROSITE" id="PS50110"/>
    </source>
</evidence>
<dbReference type="SUPFAM" id="SSF109604">
    <property type="entry name" value="HD-domain/PDEase-like"/>
    <property type="match status" value="1"/>
</dbReference>
<dbReference type="Pfam" id="PF00072">
    <property type="entry name" value="Response_reg"/>
    <property type="match status" value="1"/>
</dbReference>
<dbReference type="PANTHER" id="PTHR45228:SF5">
    <property type="entry name" value="CYCLIC DI-GMP PHOSPHODIESTERASE VC_1348-RELATED"/>
    <property type="match status" value="1"/>
</dbReference>
<organism evidence="4 5">
    <name type="scientific">Desulfonatronospira thiodismutans ASO3-1</name>
    <dbReference type="NCBI Taxonomy" id="555779"/>
    <lineage>
        <taxon>Bacteria</taxon>
        <taxon>Pseudomonadati</taxon>
        <taxon>Thermodesulfobacteriota</taxon>
        <taxon>Desulfovibrionia</taxon>
        <taxon>Desulfovibrionales</taxon>
        <taxon>Desulfonatronovibrionaceae</taxon>
        <taxon>Desulfonatronospira</taxon>
    </lineage>
</organism>
<dbReference type="InterPro" id="IPR003607">
    <property type="entry name" value="HD/PDEase_dom"/>
</dbReference>
<dbReference type="SMART" id="SM00448">
    <property type="entry name" value="REC"/>
    <property type="match status" value="1"/>
</dbReference>
<evidence type="ECO:0000259" key="3">
    <source>
        <dbReference type="PROSITE" id="PS51832"/>
    </source>
</evidence>
<dbReference type="PANTHER" id="PTHR45228">
    <property type="entry name" value="CYCLIC DI-GMP PHOSPHODIESTERASE TM_0186-RELATED"/>
    <property type="match status" value="1"/>
</dbReference>
<dbReference type="GO" id="GO:0016787">
    <property type="term" value="F:hydrolase activity"/>
    <property type="evidence" value="ECO:0007669"/>
    <property type="project" value="UniProtKB-KW"/>
</dbReference>
<sequence length="333" mass="38194">MKVLVVEDDKISRKTLSLYARNTGYEPIAAADGKEALKLWHEHRPRIILTDWNMPVMDGLELISRVRASEGDEYTYIIMITSRDDSTDLIRGFESGVDDYLTKPVDKSELLVRLKASERIFSLQSKDTVIFAMAKLAETRDPETGLHLERIQSYCRIVSEFLLRNSMYQDIVNRRFIDDIYSTSPLHDIGKVGIPDHILLKPGRLDEEEFEIMKTHTTIGYDTLKSTIQQNPKANYLRMSADIARYHHEKWNGSGYPDGLAGEDIPLASRILAVADVYDALASKRVYKDAFSHEKTRAIIRDGKGSHFDPTLVDVFLECEDEFIETLERFREV</sequence>
<evidence type="ECO:0000313" key="5">
    <source>
        <dbReference type="Proteomes" id="UP000005496"/>
    </source>
</evidence>
<accession>D6SSR1</accession>
<feature type="domain" description="Response regulatory" evidence="2">
    <location>
        <begin position="2"/>
        <end position="118"/>
    </location>
</feature>
<evidence type="ECO:0000313" key="4">
    <source>
        <dbReference type="EMBL" id="EFI33727.1"/>
    </source>
</evidence>
<dbReference type="Gene3D" id="3.40.50.2300">
    <property type="match status" value="1"/>
</dbReference>
<name>D6SSR1_9BACT</name>
<dbReference type="PROSITE" id="PS51832">
    <property type="entry name" value="HD_GYP"/>
    <property type="match status" value="1"/>
</dbReference>
<dbReference type="Pfam" id="PF13487">
    <property type="entry name" value="HD_5"/>
    <property type="match status" value="1"/>
</dbReference>
<dbReference type="InterPro" id="IPR001789">
    <property type="entry name" value="Sig_transdc_resp-reg_receiver"/>
</dbReference>
<dbReference type="InterPro" id="IPR011006">
    <property type="entry name" value="CheY-like_superfamily"/>
</dbReference>
<dbReference type="SUPFAM" id="SSF52172">
    <property type="entry name" value="CheY-like"/>
    <property type="match status" value="1"/>
</dbReference>
<dbReference type="CDD" id="cd17574">
    <property type="entry name" value="REC_OmpR"/>
    <property type="match status" value="1"/>
</dbReference>
<comment type="caution">
    <text evidence="4">The sequence shown here is derived from an EMBL/GenBank/DDBJ whole genome shotgun (WGS) entry which is preliminary data.</text>
</comment>
<keyword evidence="1" id="KW-0597">Phosphoprotein</keyword>
<dbReference type="EMBL" id="ACJN02000003">
    <property type="protein sequence ID" value="EFI33727.1"/>
    <property type="molecule type" value="Genomic_DNA"/>
</dbReference>
<dbReference type="PROSITE" id="PS50110">
    <property type="entry name" value="RESPONSE_REGULATORY"/>
    <property type="match status" value="1"/>
</dbReference>
<dbReference type="GO" id="GO:0000160">
    <property type="term" value="P:phosphorelay signal transduction system"/>
    <property type="evidence" value="ECO:0007669"/>
    <property type="project" value="InterPro"/>
</dbReference>
<dbReference type="CDD" id="cd00077">
    <property type="entry name" value="HDc"/>
    <property type="match status" value="1"/>
</dbReference>
<dbReference type="Gene3D" id="1.10.3210.10">
    <property type="entry name" value="Hypothetical protein af1432"/>
    <property type="match status" value="1"/>
</dbReference>
<dbReference type="InterPro" id="IPR052020">
    <property type="entry name" value="Cyclic_di-GMP/3'3'-cGAMP_PDE"/>
</dbReference>
<evidence type="ECO:0000256" key="1">
    <source>
        <dbReference type="PROSITE-ProRule" id="PRU00169"/>
    </source>
</evidence>
<reference evidence="4" key="1">
    <citation type="submission" date="2010-05" db="EMBL/GenBank/DDBJ databases">
        <title>The draft genome of Desulfonatronospira thiodismutans ASO3-1.</title>
        <authorList>
            <consortium name="US DOE Joint Genome Institute (JGI-PGF)"/>
            <person name="Lucas S."/>
            <person name="Copeland A."/>
            <person name="Lapidus A."/>
            <person name="Cheng J.-F."/>
            <person name="Bruce D."/>
            <person name="Goodwin L."/>
            <person name="Pitluck S."/>
            <person name="Chertkov O."/>
            <person name="Brettin T."/>
            <person name="Detter J.C."/>
            <person name="Han C."/>
            <person name="Land M.L."/>
            <person name="Hauser L."/>
            <person name="Kyrpides N."/>
            <person name="Mikhailova N."/>
            <person name="Muyzer G."/>
            <person name="Woyke T."/>
        </authorList>
    </citation>
    <scope>NUCLEOTIDE SEQUENCE [LARGE SCALE GENOMIC DNA]</scope>
    <source>
        <strain evidence="4">ASO3-1</strain>
    </source>
</reference>
<gene>
    <name evidence="4" type="ORF">Dthio_PD1066</name>
</gene>
<dbReference type="RefSeq" id="WP_008871076.1">
    <property type="nucleotide sequence ID" value="NZ_ACJN02000003.1"/>
</dbReference>
<protein>
    <submittedName>
        <fullName evidence="4">Response regulator receiver modulated metal dependent phosphohydrolase</fullName>
    </submittedName>
</protein>
<feature type="modified residue" description="4-aspartylphosphate" evidence="1">
    <location>
        <position position="51"/>
    </location>
</feature>
<dbReference type="OrthoDB" id="9769359at2"/>
<feature type="domain" description="HD-GYP" evidence="3">
    <location>
        <begin position="122"/>
        <end position="332"/>
    </location>
</feature>
<keyword evidence="5" id="KW-1185">Reference proteome</keyword>
<dbReference type="AlphaFoldDB" id="D6SSR1"/>
<proteinExistence type="predicted"/>
<dbReference type="Proteomes" id="UP000005496">
    <property type="component" value="Unassembled WGS sequence"/>
</dbReference>
<dbReference type="eggNOG" id="COG3437">
    <property type="taxonomic scope" value="Bacteria"/>
</dbReference>
<dbReference type="InterPro" id="IPR037522">
    <property type="entry name" value="HD_GYP_dom"/>
</dbReference>